<dbReference type="InterPro" id="IPR029001">
    <property type="entry name" value="ITPase-like_fam"/>
</dbReference>
<sequence length="163" mass="18223">VNGPVIVEDSALEFHAMNGLPGPYIKYFLELLGNDGLNNLLVPYKDKSADAVCTFAFSLGPTTEPLIFQGRLQGTIVAARGPPVFGWEPIFEHQGETLAEMAHDKKVRRLEKRVNRVTPTAKTNKNKLSHRYQALCKFQEWLANGENRSMCFNDEADLAGRCE</sequence>
<dbReference type="AlphaFoldDB" id="A0A9W9I9H7"/>
<comment type="caution">
    <text evidence="3">The sequence shown here is derived from an EMBL/GenBank/DDBJ whole genome shotgun (WGS) entry which is preliminary data.</text>
</comment>
<evidence type="ECO:0000256" key="2">
    <source>
        <dbReference type="ARBA" id="ARBA00022801"/>
    </source>
</evidence>
<evidence type="ECO:0000256" key="1">
    <source>
        <dbReference type="ARBA" id="ARBA00008023"/>
    </source>
</evidence>
<gene>
    <name evidence="3" type="ORF">N7482_003946</name>
</gene>
<evidence type="ECO:0000313" key="3">
    <source>
        <dbReference type="EMBL" id="KAJ5168352.1"/>
    </source>
</evidence>
<reference evidence="3" key="2">
    <citation type="journal article" date="2023" name="IMA Fungus">
        <title>Comparative genomic study of the Penicillium genus elucidates a diverse pangenome and 15 lateral gene transfer events.</title>
        <authorList>
            <person name="Petersen C."/>
            <person name="Sorensen T."/>
            <person name="Nielsen M.R."/>
            <person name="Sondergaard T.E."/>
            <person name="Sorensen J.L."/>
            <person name="Fitzpatrick D.A."/>
            <person name="Frisvad J.C."/>
            <person name="Nielsen K.L."/>
        </authorList>
    </citation>
    <scope>NUCLEOTIDE SEQUENCE</scope>
    <source>
        <strain evidence="3">IBT 26290</strain>
    </source>
</reference>
<dbReference type="GO" id="GO:0009143">
    <property type="term" value="P:nucleoside triphosphate catabolic process"/>
    <property type="evidence" value="ECO:0007669"/>
    <property type="project" value="InterPro"/>
</dbReference>
<dbReference type="CDD" id="cd00515">
    <property type="entry name" value="HAM1"/>
    <property type="match status" value="1"/>
</dbReference>
<comment type="similarity">
    <text evidence="1">Belongs to the HAM1 NTPase family.</text>
</comment>
<dbReference type="GO" id="GO:0047429">
    <property type="term" value="F:nucleoside triphosphate diphosphatase activity"/>
    <property type="evidence" value="ECO:0007669"/>
    <property type="project" value="InterPro"/>
</dbReference>
<dbReference type="Gene3D" id="3.90.950.10">
    <property type="match status" value="1"/>
</dbReference>
<dbReference type="GO" id="GO:0005737">
    <property type="term" value="C:cytoplasm"/>
    <property type="evidence" value="ECO:0007669"/>
    <property type="project" value="TreeGrafter"/>
</dbReference>
<dbReference type="GeneID" id="81425247"/>
<dbReference type="OrthoDB" id="6288734at2759"/>
<evidence type="ECO:0000313" key="4">
    <source>
        <dbReference type="Proteomes" id="UP001149163"/>
    </source>
</evidence>
<dbReference type="PANTHER" id="PTHR11067:SF9">
    <property type="entry name" value="INOSINE TRIPHOSPHATE PYROPHOSPHATASE"/>
    <property type="match status" value="1"/>
</dbReference>
<dbReference type="SUPFAM" id="SSF52972">
    <property type="entry name" value="ITPase-like"/>
    <property type="match status" value="1"/>
</dbReference>
<dbReference type="PANTHER" id="PTHR11067">
    <property type="entry name" value="INOSINE TRIPHOSPHATE PYROPHOSPHATASE/HAM1 PROTEIN"/>
    <property type="match status" value="1"/>
</dbReference>
<keyword evidence="2" id="KW-0378">Hydrolase</keyword>
<organism evidence="3 4">
    <name type="scientific">Penicillium canariense</name>
    <dbReference type="NCBI Taxonomy" id="189055"/>
    <lineage>
        <taxon>Eukaryota</taxon>
        <taxon>Fungi</taxon>
        <taxon>Dikarya</taxon>
        <taxon>Ascomycota</taxon>
        <taxon>Pezizomycotina</taxon>
        <taxon>Eurotiomycetes</taxon>
        <taxon>Eurotiomycetidae</taxon>
        <taxon>Eurotiales</taxon>
        <taxon>Aspergillaceae</taxon>
        <taxon>Penicillium</taxon>
    </lineage>
</organism>
<name>A0A9W9I9H7_9EURO</name>
<dbReference type="Proteomes" id="UP001149163">
    <property type="component" value="Unassembled WGS sequence"/>
</dbReference>
<reference evidence="3" key="1">
    <citation type="submission" date="2022-11" db="EMBL/GenBank/DDBJ databases">
        <authorList>
            <person name="Petersen C."/>
        </authorList>
    </citation>
    <scope>NUCLEOTIDE SEQUENCE</scope>
    <source>
        <strain evidence="3">IBT 26290</strain>
    </source>
</reference>
<dbReference type="EMBL" id="JAPQKN010000002">
    <property type="protein sequence ID" value="KAJ5168352.1"/>
    <property type="molecule type" value="Genomic_DNA"/>
</dbReference>
<feature type="non-terminal residue" evidence="3">
    <location>
        <position position="1"/>
    </location>
</feature>
<protein>
    <submittedName>
        <fullName evidence="3">Uncharacterized protein</fullName>
    </submittedName>
</protein>
<dbReference type="Pfam" id="PF01725">
    <property type="entry name" value="Ham1p_like"/>
    <property type="match status" value="1"/>
</dbReference>
<keyword evidence="4" id="KW-1185">Reference proteome</keyword>
<dbReference type="RefSeq" id="XP_056544813.1">
    <property type="nucleotide sequence ID" value="XM_056686071.1"/>
</dbReference>
<dbReference type="InterPro" id="IPR002637">
    <property type="entry name" value="RdgB/HAM1"/>
</dbReference>
<accession>A0A9W9I9H7</accession>
<proteinExistence type="inferred from homology"/>